<protein>
    <submittedName>
        <fullName evidence="1">Uncharacterized protein</fullName>
    </submittedName>
</protein>
<name>A0AAV3RRE6_LITER</name>
<evidence type="ECO:0000313" key="2">
    <source>
        <dbReference type="Proteomes" id="UP001454036"/>
    </source>
</evidence>
<keyword evidence="2" id="KW-1185">Reference proteome</keyword>
<sequence length="199" mass="21659">MIPSGSIQEVEDLIIGTYIHQSPQARQREVVFGASFVKGCRGCVVSSPGSSSYAFFAWVTLLGNCPVAQTTGNIPEPFFSSADASRTPPVVGNFIFKWSGYAIARKAVRMRCPMRPFYEGSDISTTLNDALIVTVLGASPTVNSKSAIPTGYIECPVNPVRGVHAGFKRFQGNPNQSNAPRYRISLNYPYPATFLLRKN</sequence>
<gene>
    <name evidence="1" type="ORF">LIER_30454</name>
</gene>
<dbReference type="AlphaFoldDB" id="A0AAV3RRE6"/>
<evidence type="ECO:0000313" key="1">
    <source>
        <dbReference type="EMBL" id="GAA0182926.1"/>
    </source>
</evidence>
<accession>A0AAV3RRE6</accession>
<comment type="caution">
    <text evidence="1">The sequence shown here is derived from an EMBL/GenBank/DDBJ whole genome shotgun (WGS) entry which is preliminary data.</text>
</comment>
<proteinExistence type="predicted"/>
<organism evidence="1 2">
    <name type="scientific">Lithospermum erythrorhizon</name>
    <name type="common">Purple gromwell</name>
    <name type="synonym">Lithospermum officinale var. erythrorhizon</name>
    <dbReference type="NCBI Taxonomy" id="34254"/>
    <lineage>
        <taxon>Eukaryota</taxon>
        <taxon>Viridiplantae</taxon>
        <taxon>Streptophyta</taxon>
        <taxon>Embryophyta</taxon>
        <taxon>Tracheophyta</taxon>
        <taxon>Spermatophyta</taxon>
        <taxon>Magnoliopsida</taxon>
        <taxon>eudicotyledons</taxon>
        <taxon>Gunneridae</taxon>
        <taxon>Pentapetalae</taxon>
        <taxon>asterids</taxon>
        <taxon>lamiids</taxon>
        <taxon>Boraginales</taxon>
        <taxon>Boraginaceae</taxon>
        <taxon>Boraginoideae</taxon>
        <taxon>Lithospermeae</taxon>
        <taxon>Lithospermum</taxon>
    </lineage>
</organism>
<dbReference type="Proteomes" id="UP001454036">
    <property type="component" value="Unassembled WGS sequence"/>
</dbReference>
<reference evidence="1 2" key="1">
    <citation type="submission" date="2024-01" db="EMBL/GenBank/DDBJ databases">
        <title>The complete chloroplast genome sequence of Lithospermum erythrorhizon: insights into the phylogenetic relationship among Boraginaceae species and the maternal lineages of purple gromwells.</title>
        <authorList>
            <person name="Okada T."/>
            <person name="Watanabe K."/>
        </authorList>
    </citation>
    <scope>NUCLEOTIDE SEQUENCE [LARGE SCALE GENOMIC DNA]</scope>
</reference>
<dbReference type="EMBL" id="BAABME010010909">
    <property type="protein sequence ID" value="GAA0182926.1"/>
    <property type="molecule type" value="Genomic_DNA"/>
</dbReference>